<evidence type="ECO:0000256" key="1">
    <source>
        <dbReference type="ARBA" id="ARBA00005306"/>
    </source>
</evidence>
<name>A0A084F1N4_9BACT</name>
<dbReference type="InterPro" id="IPR017958">
    <property type="entry name" value="Gln-tRNA_amidoTrfase_suB_CS"/>
</dbReference>
<keyword evidence="4 10" id="KW-0547">Nucleotide-binding</keyword>
<dbReference type="PROSITE" id="PS01234">
    <property type="entry name" value="GATB"/>
    <property type="match status" value="1"/>
</dbReference>
<evidence type="ECO:0000256" key="5">
    <source>
        <dbReference type="ARBA" id="ARBA00022840"/>
    </source>
</evidence>
<dbReference type="Pfam" id="PF02637">
    <property type="entry name" value="GatB_Yqey"/>
    <property type="match status" value="1"/>
</dbReference>
<dbReference type="PANTHER" id="PTHR11659:SF0">
    <property type="entry name" value="GLUTAMYL-TRNA(GLN) AMIDOTRANSFERASE SUBUNIT B, MITOCHONDRIAL"/>
    <property type="match status" value="1"/>
</dbReference>
<evidence type="ECO:0000256" key="4">
    <source>
        <dbReference type="ARBA" id="ARBA00022741"/>
    </source>
</evidence>
<dbReference type="Proteomes" id="UP000028537">
    <property type="component" value="Unassembled WGS sequence"/>
</dbReference>
<organism evidence="12 13">
    <name type="scientific">Ureaplasma diversum NCTC 246</name>
    <dbReference type="NCBI Taxonomy" id="1188241"/>
    <lineage>
        <taxon>Bacteria</taxon>
        <taxon>Bacillati</taxon>
        <taxon>Mycoplasmatota</taxon>
        <taxon>Mycoplasmoidales</taxon>
        <taxon>Mycoplasmoidaceae</taxon>
        <taxon>Ureaplasma</taxon>
    </lineage>
</organism>
<evidence type="ECO:0000256" key="8">
    <source>
        <dbReference type="ARBA" id="ARBA00047380"/>
    </source>
</evidence>
<dbReference type="InterPro" id="IPR006075">
    <property type="entry name" value="Asn/Gln-tRNA_Trfase_suB/E_cat"/>
</dbReference>
<comment type="catalytic activity">
    <reaction evidence="8 10">
        <text>L-aspartyl-tRNA(Asn) + L-glutamine + ATP + H2O = L-asparaginyl-tRNA(Asn) + L-glutamate + ADP + phosphate + 2 H(+)</text>
        <dbReference type="Rhea" id="RHEA:14513"/>
        <dbReference type="Rhea" id="RHEA-COMP:9674"/>
        <dbReference type="Rhea" id="RHEA-COMP:9677"/>
        <dbReference type="ChEBI" id="CHEBI:15377"/>
        <dbReference type="ChEBI" id="CHEBI:15378"/>
        <dbReference type="ChEBI" id="CHEBI:29985"/>
        <dbReference type="ChEBI" id="CHEBI:30616"/>
        <dbReference type="ChEBI" id="CHEBI:43474"/>
        <dbReference type="ChEBI" id="CHEBI:58359"/>
        <dbReference type="ChEBI" id="CHEBI:78515"/>
        <dbReference type="ChEBI" id="CHEBI:78516"/>
        <dbReference type="ChEBI" id="CHEBI:456216"/>
    </reaction>
</comment>
<comment type="function">
    <text evidence="7 10">Allows the formation of correctly charged Asn-tRNA(Asn) or Gln-tRNA(Gln) through the transamidation of misacylated Asp-tRNA(Asn) or Glu-tRNA(Gln) in organisms which lack either or both of asparaginyl-tRNA or glutaminyl-tRNA synthetases. The reaction takes place in the presence of glutamine and ATP through an activated phospho-Asp-tRNA(Asn) or phospho-Glu-tRNA(Gln).</text>
</comment>
<dbReference type="InterPro" id="IPR004413">
    <property type="entry name" value="GatB"/>
</dbReference>
<protein>
    <recommendedName>
        <fullName evidence="10">Aspartyl/glutamyl-tRNA(Asn/Gln) amidotransferase subunit B</fullName>
        <shortName evidence="10">Asp/Glu-ADT subunit B</shortName>
        <ecNumber evidence="10">6.3.5.-</ecNumber>
    </recommendedName>
</protein>
<dbReference type="InterPro" id="IPR017959">
    <property type="entry name" value="Asn/Gln-tRNA_amidoTrfase_suB/E"/>
</dbReference>
<accession>A0A084F1N4</accession>
<keyword evidence="3 10" id="KW-0436">Ligase</keyword>
<dbReference type="InterPro" id="IPR003789">
    <property type="entry name" value="Asn/Gln_tRNA_amidoTrase-B-like"/>
</dbReference>
<dbReference type="PANTHER" id="PTHR11659">
    <property type="entry name" value="GLUTAMYL-TRNA GLN AMIDOTRANSFERASE SUBUNIT B MITOCHONDRIAL AND PROKARYOTIC PET112-RELATED"/>
    <property type="match status" value="1"/>
</dbReference>
<evidence type="ECO:0000256" key="7">
    <source>
        <dbReference type="ARBA" id="ARBA00024799"/>
    </source>
</evidence>
<evidence type="ECO:0000313" key="13">
    <source>
        <dbReference type="Proteomes" id="UP000028537"/>
    </source>
</evidence>
<dbReference type="NCBIfam" id="NF004014">
    <property type="entry name" value="PRK05477.1-4"/>
    <property type="match status" value="1"/>
</dbReference>
<dbReference type="InterPro" id="IPR018027">
    <property type="entry name" value="Asn/Gln_amidotransferase"/>
</dbReference>
<dbReference type="EMBL" id="JFDP01000002">
    <property type="protein sequence ID" value="KEZ24126.1"/>
    <property type="molecule type" value="Genomic_DNA"/>
</dbReference>
<sequence length="477" mass="54453">MNNFEVIIGIEVHTALNTKTKMFSNTSADHKAAINLNINEVDLAHPGALPTVNKQAVYKGLFLANALNMKTNHHYIAFDRKHYYYLDLPKGFQITQQQYPIGYDGYINIKCNDQTKKIRINRIHLEEDTAKQTGIENKILLDYNRAGWPLIEIVTEADLRSADEAVAYLEELRKILLFNDISDAKLEDGSMRADVNISVRLYGDSKFGTKVEIKNINSISNVAKAINYEIKRQTNLILTNQLVEQQTRRYDDQTNSTVFMRSKNDAVNYRYISEPNIAPISLSDQFVADLLATKKSSIDQVRSELLADGMNSVAIEQLLADWSLYKAFDFVNQIAKSSVNVYKWVCLEFLGLINKQNKTIDQISEDTLVKIAKMIQLFNQTLINGKQTKTILEQIYSTNKDPEVLIKELGFEQITDKNELTKLLNEIIANNDAMMAQYDERPDRVEKFIMGELMKKTKAQANPAISFTILKEILAKR</sequence>
<comment type="caution">
    <text evidence="12">The sequence shown here is derived from an EMBL/GenBank/DDBJ whole genome shotgun (WGS) entry which is preliminary data.</text>
</comment>
<evidence type="ECO:0000256" key="10">
    <source>
        <dbReference type="HAMAP-Rule" id="MF_00121"/>
    </source>
</evidence>
<keyword evidence="13" id="KW-1185">Reference proteome</keyword>
<evidence type="ECO:0000256" key="2">
    <source>
        <dbReference type="ARBA" id="ARBA00011123"/>
    </source>
</evidence>
<evidence type="ECO:0000256" key="9">
    <source>
        <dbReference type="ARBA" id="ARBA00047913"/>
    </source>
</evidence>
<comment type="subunit">
    <text evidence="2 10">Heterotrimer of A, B and C subunits.</text>
</comment>
<dbReference type="SUPFAM" id="SSF89095">
    <property type="entry name" value="GatB/YqeY motif"/>
    <property type="match status" value="1"/>
</dbReference>
<dbReference type="OrthoDB" id="9804078at2"/>
<dbReference type="InterPro" id="IPR014746">
    <property type="entry name" value="Gln_synth/guanido_kin_cat_dom"/>
</dbReference>
<feature type="domain" description="Asn/Gln amidotransferase" evidence="11">
    <location>
        <begin position="329"/>
        <end position="474"/>
    </location>
</feature>
<dbReference type="Pfam" id="PF02934">
    <property type="entry name" value="GatB_N"/>
    <property type="match status" value="1"/>
</dbReference>
<dbReference type="Gene3D" id="1.10.10.410">
    <property type="match status" value="1"/>
</dbReference>
<dbReference type="SUPFAM" id="SSF55931">
    <property type="entry name" value="Glutamine synthetase/guanido kinase"/>
    <property type="match status" value="1"/>
</dbReference>
<evidence type="ECO:0000256" key="6">
    <source>
        <dbReference type="ARBA" id="ARBA00022917"/>
    </source>
</evidence>
<evidence type="ECO:0000313" key="12">
    <source>
        <dbReference type="EMBL" id="KEZ24126.1"/>
    </source>
</evidence>
<evidence type="ECO:0000259" key="11">
    <source>
        <dbReference type="SMART" id="SM00845"/>
    </source>
</evidence>
<dbReference type="GO" id="GO:0006412">
    <property type="term" value="P:translation"/>
    <property type="evidence" value="ECO:0007669"/>
    <property type="project" value="UniProtKB-UniRule"/>
</dbReference>
<evidence type="ECO:0000256" key="3">
    <source>
        <dbReference type="ARBA" id="ARBA00022598"/>
    </source>
</evidence>
<reference evidence="12 13" key="1">
    <citation type="submission" date="2014-02" db="EMBL/GenBank/DDBJ databases">
        <title>Genome sequence of Ureaplasma diversum strain 246.</title>
        <authorList>
            <person name="Sirand-Pugnet P."/>
            <person name="Breton M."/>
            <person name="Dordet-Frisoni E."/>
            <person name="Baranowski E."/>
            <person name="Barre A."/>
            <person name="Couture C."/>
            <person name="Dupuy V."/>
            <person name="Gaurivaud P."/>
            <person name="Jacob D."/>
            <person name="Lemaitre C."/>
            <person name="Manso-Silvan L."/>
            <person name="Nikolski M."/>
            <person name="Nouvel L.-X."/>
            <person name="Poumarat F."/>
            <person name="Tardy F."/>
            <person name="Thebault P."/>
            <person name="Theil S."/>
            <person name="Citti C."/>
            <person name="Thiaucourt F."/>
            <person name="Blanchard A."/>
        </authorList>
    </citation>
    <scope>NUCLEOTIDE SEQUENCE [LARGE SCALE GENOMIC DNA]</scope>
    <source>
        <strain evidence="12 13">NCTC 246</strain>
    </source>
</reference>
<dbReference type="SMART" id="SM00845">
    <property type="entry name" value="GatB_Yqey"/>
    <property type="match status" value="1"/>
</dbReference>
<dbReference type="HAMAP" id="MF_00121">
    <property type="entry name" value="GatB"/>
    <property type="match status" value="1"/>
</dbReference>
<dbReference type="GO" id="GO:0070681">
    <property type="term" value="P:glutaminyl-tRNAGln biosynthesis via transamidation"/>
    <property type="evidence" value="ECO:0007669"/>
    <property type="project" value="TreeGrafter"/>
</dbReference>
<dbReference type="EC" id="6.3.5.-" evidence="10"/>
<gene>
    <name evidence="10 12" type="primary">gatB</name>
    <name evidence="12" type="ORF">UDIV_0120</name>
</gene>
<comment type="similarity">
    <text evidence="1 10">Belongs to the GatB/GatE family. GatB subfamily.</text>
</comment>
<dbReference type="GO" id="GO:0050567">
    <property type="term" value="F:glutaminyl-tRNA synthase (glutamine-hydrolyzing) activity"/>
    <property type="evidence" value="ECO:0007669"/>
    <property type="project" value="UniProtKB-UniRule"/>
</dbReference>
<dbReference type="NCBIfam" id="TIGR00133">
    <property type="entry name" value="gatB"/>
    <property type="match status" value="1"/>
</dbReference>
<dbReference type="GO" id="GO:0005524">
    <property type="term" value="F:ATP binding"/>
    <property type="evidence" value="ECO:0007669"/>
    <property type="project" value="UniProtKB-KW"/>
</dbReference>
<dbReference type="GO" id="GO:0016740">
    <property type="term" value="F:transferase activity"/>
    <property type="evidence" value="ECO:0007669"/>
    <property type="project" value="UniProtKB-KW"/>
</dbReference>
<dbReference type="NCBIfam" id="NF004012">
    <property type="entry name" value="PRK05477.1-2"/>
    <property type="match status" value="1"/>
</dbReference>
<dbReference type="GO" id="GO:0050566">
    <property type="term" value="F:asparaginyl-tRNA synthase (glutamine-hydrolyzing) activity"/>
    <property type="evidence" value="ECO:0007669"/>
    <property type="project" value="RHEA"/>
</dbReference>
<proteinExistence type="inferred from homology"/>
<keyword evidence="5 10" id="KW-0067">ATP-binding</keyword>
<dbReference type="RefSeq" id="WP_038101486.1">
    <property type="nucleotide sequence ID" value="NZ_JFDP01000002.1"/>
</dbReference>
<keyword evidence="12" id="KW-0808">Transferase</keyword>
<dbReference type="eggNOG" id="COG0064">
    <property type="taxonomic scope" value="Bacteria"/>
</dbReference>
<comment type="catalytic activity">
    <reaction evidence="9 10">
        <text>L-glutamyl-tRNA(Gln) + L-glutamine + ATP + H2O = L-glutaminyl-tRNA(Gln) + L-glutamate + ADP + phosphate + H(+)</text>
        <dbReference type="Rhea" id="RHEA:17521"/>
        <dbReference type="Rhea" id="RHEA-COMP:9681"/>
        <dbReference type="Rhea" id="RHEA-COMP:9684"/>
        <dbReference type="ChEBI" id="CHEBI:15377"/>
        <dbReference type="ChEBI" id="CHEBI:15378"/>
        <dbReference type="ChEBI" id="CHEBI:29985"/>
        <dbReference type="ChEBI" id="CHEBI:30616"/>
        <dbReference type="ChEBI" id="CHEBI:43474"/>
        <dbReference type="ChEBI" id="CHEBI:58359"/>
        <dbReference type="ChEBI" id="CHEBI:78520"/>
        <dbReference type="ChEBI" id="CHEBI:78521"/>
        <dbReference type="ChEBI" id="CHEBI:456216"/>
    </reaction>
</comment>
<dbReference type="InterPro" id="IPR023168">
    <property type="entry name" value="GatB_Yqey_C_2"/>
</dbReference>
<dbReference type="AlphaFoldDB" id="A0A084F1N4"/>
<keyword evidence="6 10" id="KW-0648">Protein biosynthesis</keyword>